<dbReference type="Proteomes" id="UP001596171">
    <property type="component" value="Unassembled WGS sequence"/>
</dbReference>
<organism evidence="2 3">
    <name type="scientific">Lactiplantibacillus nangangensis</name>
    <dbReference type="NCBI Taxonomy" id="2559917"/>
    <lineage>
        <taxon>Bacteria</taxon>
        <taxon>Bacillati</taxon>
        <taxon>Bacillota</taxon>
        <taxon>Bacilli</taxon>
        <taxon>Lactobacillales</taxon>
        <taxon>Lactobacillaceae</taxon>
        <taxon>Lactiplantibacillus</taxon>
    </lineage>
</organism>
<reference evidence="3" key="1">
    <citation type="journal article" date="2019" name="Int. J. Syst. Evol. Microbiol.">
        <title>The Global Catalogue of Microorganisms (GCM) 10K type strain sequencing project: providing services to taxonomists for standard genome sequencing and annotation.</title>
        <authorList>
            <consortium name="The Broad Institute Genomics Platform"/>
            <consortium name="The Broad Institute Genome Sequencing Center for Infectious Disease"/>
            <person name="Wu L."/>
            <person name="Ma J."/>
        </authorList>
    </citation>
    <scope>NUCLEOTIDE SEQUENCE [LARGE SCALE GENOMIC DNA]</scope>
    <source>
        <strain evidence="3">CCM 8930</strain>
    </source>
</reference>
<keyword evidence="3" id="KW-1185">Reference proteome</keyword>
<feature type="transmembrane region" description="Helical" evidence="1">
    <location>
        <begin position="101"/>
        <end position="128"/>
    </location>
</feature>
<evidence type="ECO:0000313" key="2">
    <source>
        <dbReference type="EMBL" id="MFC6202261.1"/>
    </source>
</evidence>
<keyword evidence="1" id="KW-0812">Transmembrane</keyword>
<comment type="caution">
    <text evidence="2">The sequence shown here is derived from an EMBL/GenBank/DDBJ whole genome shotgun (WGS) entry which is preliminary data.</text>
</comment>
<accession>A0ABW1SKL6</accession>
<feature type="transmembrane region" description="Helical" evidence="1">
    <location>
        <begin position="225"/>
        <end position="243"/>
    </location>
</feature>
<keyword evidence="1" id="KW-1133">Transmembrane helix</keyword>
<protein>
    <recommendedName>
        <fullName evidence="4">ABC transporter permease</fullName>
    </recommendedName>
</protein>
<proteinExistence type="predicted"/>
<feature type="transmembrane region" description="Helical" evidence="1">
    <location>
        <begin position="192"/>
        <end position="213"/>
    </location>
</feature>
<keyword evidence="1" id="KW-0472">Membrane</keyword>
<gene>
    <name evidence="2" type="ORF">ACFP1L_10300</name>
</gene>
<feature type="transmembrane region" description="Helical" evidence="1">
    <location>
        <begin position="12"/>
        <end position="32"/>
    </location>
</feature>
<evidence type="ECO:0008006" key="4">
    <source>
        <dbReference type="Google" id="ProtNLM"/>
    </source>
</evidence>
<name>A0ABW1SKL6_9LACO</name>
<dbReference type="RefSeq" id="WP_137616438.1">
    <property type="nucleotide sequence ID" value="NZ_BJDI01000009.1"/>
</dbReference>
<feature type="transmembrane region" description="Helical" evidence="1">
    <location>
        <begin position="52"/>
        <end position="70"/>
    </location>
</feature>
<evidence type="ECO:0000313" key="3">
    <source>
        <dbReference type="Proteomes" id="UP001596171"/>
    </source>
</evidence>
<dbReference type="EMBL" id="JBHSSE010000019">
    <property type="protein sequence ID" value="MFC6202261.1"/>
    <property type="molecule type" value="Genomic_DNA"/>
</dbReference>
<feature type="transmembrane region" description="Helical" evidence="1">
    <location>
        <begin position="161"/>
        <end position="185"/>
    </location>
</feature>
<evidence type="ECO:0000256" key="1">
    <source>
        <dbReference type="SAM" id="Phobius"/>
    </source>
</evidence>
<sequence>MKYFRTRLAIDRRYWLMTVLLVIITIVDLLLIGKQRFSFSGQFLTFLAGSSLGHYPQMALLWLLPAYLMIGPSRWYLQDVKAGQVSLLVTRMKRRQYLGRLLWMAFCSTFISILLALLLNYALALVVFRHGSGSGNRMSDFQGGVEPFLHWQLLHPTITNLMTILIAAVLIGLFATAIMAVSFIFKKTSYVFALSMVAWFIPISTNYSIMGVLQPFQETALRTQVLILAIYILILLGITWMGYRSEVKRDEL</sequence>